<protein>
    <submittedName>
        <fullName evidence="1">Uncharacterized protein</fullName>
    </submittedName>
</protein>
<dbReference type="HOGENOM" id="CLU_2721846_0_0_1"/>
<dbReference type="GeneID" id="26250044"/>
<dbReference type="Proteomes" id="UP000054337">
    <property type="component" value="Unassembled WGS sequence"/>
</dbReference>
<name>W7E8N2_BIPV3</name>
<dbReference type="EMBL" id="KI968816">
    <property type="protein sequence ID" value="EUN22295.1"/>
    <property type="molecule type" value="Genomic_DNA"/>
</dbReference>
<accession>W7E8N2</accession>
<organism evidence="1 2">
    <name type="scientific">Bipolaris victoriae (strain FI3)</name>
    <name type="common">Victoria blight of oats agent</name>
    <name type="synonym">Cochliobolus victoriae</name>
    <dbReference type="NCBI Taxonomy" id="930091"/>
    <lineage>
        <taxon>Eukaryota</taxon>
        <taxon>Fungi</taxon>
        <taxon>Dikarya</taxon>
        <taxon>Ascomycota</taxon>
        <taxon>Pezizomycotina</taxon>
        <taxon>Dothideomycetes</taxon>
        <taxon>Pleosporomycetidae</taxon>
        <taxon>Pleosporales</taxon>
        <taxon>Pleosporineae</taxon>
        <taxon>Pleosporaceae</taxon>
        <taxon>Bipolaris</taxon>
    </lineage>
</organism>
<evidence type="ECO:0000313" key="1">
    <source>
        <dbReference type="EMBL" id="EUN22295.1"/>
    </source>
</evidence>
<dbReference type="RefSeq" id="XP_014551872.1">
    <property type="nucleotide sequence ID" value="XM_014696386.1"/>
</dbReference>
<evidence type="ECO:0000313" key="2">
    <source>
        <dbReference type="Proteomes" id="UP000054337"/>
    </source>
</evidence>
<reference evidence="1 2" key="1">
    <citation type="journal article" date="2013" name="PLoS Genet.">
        <title>Comparative genome structure, secondary metabolite, and effector coding capacity across Cochliobolus pathogens.</title>
        <authorList>
            <person name="Condon B.J."/>
            <person name="Leng Y."/>
            <person name="Wu D."/>
            <person name="Bushley K.E."/>
            <person name="Ohm R.A."/>
            <person name="Otillar R."/>
            <person name="Martin J."/>
            <person name="Schackwitz W."/>
            <person name="Grimwood J."/>
            <person name="MohdZainudin N."/>
            <person name="Xue C."/>
            <person name="Wang R."/>
            <person name="Manning V.A."/>
            <person name="Dhillon B."/>
            <person name="Tu Z.J."/>
            <person name="Steffenson B.J."/>
            <person name="Salamov A."/>
            <person name="Sun H."/>
            <person name="Lowry S."/>
            <person name="LaButti K."/>
            <person name="Han J."/>
            <person name="Copeland A."/>
            <person name="Lindquist E."/>
            <person name="Barry K."/>
            <person name="Schmutz J."/>
            <person name="Baker S.E."/>
            <person name="Ciuffetti L.M."/>
            <person name="Grigoriev I.V."/>
            <person name="Zhong S."/>
            <person name="Turgeon B.G."/>
        </authorList>
    </citation>
    <scope>NUCLEOTIDE SEQUENCE [LARGE SCALE GENOMIC DNA]</scope>
    <source>
        <strain evidence="1 2">FI3</strain>
    </source>
</reference>
<keyword evidence="2" id="KW-1185">Reference proteome</keyword>
<gene>
    <name evidence="1" type="ORF">COCVIDRAFT_111757</name>
</gene>
<sequence>MVFELGFIAPSPVARREDLERKSHAWGEGGLARRVSVSEQEVHLVSLAQTGSDRWGATSSRLPSAQVASILS</sequence>
<proteinExistence type="predicted"/>
<dbReference type="AlphaFoldDB" id="W7E8N2"/>